<dbReference type="InterPro" id="IPR014039">
    <property type="entry name" value="Transl_elong_EFTs/EF1B_dimer"/>
</dbReference>
<evidence type="ECO:0000256" key="6">
    <source>
        <dbReference type="HAMAP-Rule" id="MF_03135"/>
    </source>
</evidence>
<dbReference type="EMBL" id="SGPK01000182">
    <property type="protein sequence ID" value="THH06671.1"/>
    <property type="molecule type" value="Genomic_DNA"/>
</dbReference>
<dbReference type="GO" id="GO:0005739">
    <property type="term" value="C:mitochondrion"/>
    <property type="evidence" value="ECO:0007669"/>
    <property type="project" value="UniProtKB-SubCell"/>
</dbReference>
<dbReference type="Gene3D" id="3.30.479.20">
    <property type="entry name" value="Elongation factor Ts, dimerisation domain"/>
    <property type="match status" value="2"/>
</dbReference>
<name>A0A4S4L6T4_9AGAM</name>
<dbReference type="GO" id="GO:0070125">
    <property type="term" value="P:mitochondrial translational elongation"/>
    <property type="evidence" value="ECO:0007669"/>
    <property type="project" value="TreeGrafter"/>
</dbReference>
<gene>
    <name evidence="6" type="primary">TSF1</name>
    <name evidence="8" type="ORF">EW145_g3925</name>
</gene>
<dbReference type="OrthoDB" id="277235at2759"/>
<comment type="subcellular location">
    <subcellularLocation>
        <location evidence="6">Mitochondrion</location>
    </subcellularLocation>
</comment>
<evidence type="ECO:0000256" key="2">
    <source>
        <dbReference type="ARBA" id="ARBA00022768"/>
    </source>
</evidence>
<comment type="caution">
    <text evidence="8">The sequence shown here is derived from an EMBL/GenBank/DDBJ whole genome shotgun (WGS) entry which is preliminary data.</text>
</comment>
<keyword evidence="4" id="KW-0809">Transit peptide</keyword>
<evidence type="ECO:0000259" key="7">
    <source>
        <dbReference type="Pfam" id="PF00889"/>
    </source>
</evidence>
<evidence type="ECO:0000256" key="4">
    <source>
        <dbReference type="ARBA" id="ARBA00022946"/>
    </source>
</evidence>
<dbReference type="PANTHER" id="PTHR11741:SF0">
    <property type="entry name" value="ELONGATION FACTOR TS, MITOCHONDRIAL"/>
    <property type="match status" value="1"/>
</dbReference>
<dbReference type="InterPro" id="IPR018101">
    <property type="entry name" value="Transl_elong_Ts_CS"/>
</dbReference>
<evidence type="ECO:0000313" key="9">
    <source>
        <dbReference type="Proteomes" id="UP000308199"/>
    </source>
</evidence>
<organism evidence="8 9">
    <name type="scientific">Phellinidium pouzarii</name>
    <dbReference type="NCBI Taxonomy" id="167371"/>
    <lineage>
        <taxon>Eukaryota</taxon>
        <taxon>Fungi</taxon>
        <taxon>Dikarya</taxon>
        <taxon>Basidiomycota</taxon>
        <taxon>Agaricomycotina</taxon>
        <taxon>Agaricomycetes</taxon>
        <taxon>Hymenochaetales</taxon>
        <taxon>Hymenochaetaceae</taxon>
        <taxon>Phellinidium</taxon>
    </lineage>
</organism>
<dbReference type="SUPFAM" id="SSF46934">
    <property type="entry name" value="UBA-like"/>
    <property type="match status" value="1"/>
</dbReference>
<accession>A0A4S4L6T4</accession>
<dbReference type="InterPro" id="IPR036402">
    <property type="entry name" value="EF-Ts_dimer_sf"/>
</dbReference>
<proteinExistence type="inferred from homology"/>
<evidence type="ECO:0000256" key="1">
    <source>
        <dbReference type="ARBA" id="ARBA00005532"/>
    </source>
</evidence>
<dbReference type="AlphaFoldDB" id="A0A4S4L6T4"/>
<dbReference type="GO" id="GO:0003746">
    <property type="term" value="F:translation elongation factor activity"/>
    <property type="evidence" value="ECO:0007669"/>
    <property type="project" value="UniProtKB-UniRule"/>
</dbReference>
<dbReference type="CDD" id="cd14275">
    <property type="entry name" value="UBA_EF-Ts"/>
    <property type="match status" value="1"/>
</dbReference>
<dbReference type="Proteomes" id="UP000308199">
    <property type="component" value="Unassembled WGS sequence"/>
</dbReference>
<dbReference type="InterPro" id="IPR009060">
    <property type="entry name" value="UBA-like_sf"/>
</dbReference>
<evidence type="ECO:0000256" key="5">
    <source>
        <dbReference type="ARBA" id="ARBA00023128"/>
    </source>
</evidence>
<evidence type="ECO:0000313" key="8">
    <source>
        <dbReference type="EMBL" id="THH06671.1"/>
    </source>
</evidence>
<dbReference type="Pfam" id="PF00889">
    <property type="entry name" value="EF_TS"/>
    <property type="match status" value="1"/>
</dbReference>
<dbReference type="PANTHER" id="PTHR11741">
    <property type="entry name" value="ELONGATION FACTOR TS"/>
    <property type="match status" value="1"/>
</dbReference>
<dbReference type="PROSITE" id="PS01127">
    <property type="entry name" value="EF_TS_2"/>
    <property type="match status" value="1"/>
</dbReference>
<evidence type="ECO:0000256" key="3">
    <source>
        <dbReference type="ARBA" id="ARBA00022917"/>
    </source>
</evidence>
<sequence length="377" mass="40945">MLNLQLRQLASSSARHYRPAWCTLRLYSNSEPLKASMKLVAELRKRTDIPISKAREALLATNNDLESAMQWLEKDLAVSGAKKAEKVGGRETKEGLIGLSLLAPGYGHGTGAVRASMIELNCETDFVARNDMFSKLAADIAHSTAFHAEEPNDFQDNPTLMRPLSVDALLDAPFLPKNPSFDLSSPSASIGSAIRDTIAKIGENISLRRAVSVVLPSAPDAMLAGMRVASYAHGSTTDPSLGRLGTLALVYLKSPNLKKLFASDAFPSDLAKLERALARQISGFDTRSIRLVGNSAETALYEQPFMLFPGEYNGQSVKSVLQTWAEQKGLIDNAQPNEYQGIAVSEFARWSVGQDLSSERVVSTLKDEMDTIDPQSA</sequence>
<keyword evidence="2 6" id="KW-0251">Elongation factor</keyword>
<keyword evidence="9" id="KW-1185">Reference proteome</keyword>
<dbReference type="SUPFAM" id="SSF54713">
    <property type="entry name" value="Elongation factor Ts (EF-Ts), dimerisation domain"/>
    <property type="match status" value="1"/>
</dbReference>
<reference evidence="8 9" key="1">
    <citation type="submission" date="2019-02" db="EMBL/GenBank/DDBJ databases">
        <title>Genome sequencing of the rare red list fungi Phellinidium pouzarii.</title>
        <authorList>
            <person name="Buettner E."/>
            <person name="Kellner H."/>
        </authorList>
    </citation>
    <scope>NUCLEOTIDE SEQUENCE [LARGE SCALE GENOMIC DNA]</scope>
    <source>
        <strain evidence="8 9">DSM 108285</strain>
    </source>
</reference>
<feature type="domain" description="Translation elongation factor EFTs/EF1B dimerisation" evidence="7">
    <location>
        <begin position="115"/>
        <end position="255"/>
    </location>
</feature>
<keyword evidence="5 6" id="KW-0496">Mitochondrion</keyword>
<dbReference type="InterPro" id="IPR001816">
    <property type="entry name" value="Transl_elong_EFTs/EF1B"/>
</dbReference>
<comment type="function">
    <text evidence="6">Associates with the EF-Tu.GDP complex and induces the exchange of GDP to GTP. It remains bound to the aminoacyl-tRNA.EF-Tu.GTP complex up to the GTP hydrolysis stage on the ribosome.</text>
</comment>
<comment type="similarity">
    <text evidence="1 6">Belongs to the EF-Ts family.</text>
</comment>
<dbReference type="Gene3D" id="1.10.8.10">
    <property type="entry name" value="DNA helicase RuvA subunit, C-terminal domain"/>
    <property type="match status" value="1"/>
</dbReference>
<protein>
    <recommendedName>
        <fullName evidence="6">Elongation factor Ts, mitochondrial</fullName>
        <shortName evidence="6">EF-Ts</shortName>
        <shortName evidence="6">EF-TsMt</shortName>
    </recommendedName>
</protein>
<keyword evidence="3 6" id="KW-0648">Protein biosynthesis</keyword>
<dbReference type="HAMAP" id="MF_00050">
    <property type="entry name" value="EF_Ts"/>
    <property type="match status" value="1"/>
</dbReference>